<name>A0A9J7ALX3_9PROT</name>
<dbReference type="AlphaFoldDB" id="A0A9J7ALX3"/>
<dbReference type="PIRSF" id="PIRSF009320">
    <property type="entry name" value="Nuc_binding_HP_1000"/>
    <property type="match status" value="1"/>
</dbReference>
<dbReference type="Pfam" id="PF07015">
    <property type="entry name" value="VirC1"/>
    <property type="match status" value="1"/>
</dbReference>
<keyword evidence="2" id="KW-1185">Reference proteome</keyword>
<dbReference type="Proteomes" id="UP001060336">
    <property type="component" value="Chromosome"/>
</dbReference>
<dbReference type="KEGG" id="naci:NUH88_13755"/>
<dbReference type="PANTHER" id="PTHR13696:SF96">
    <property type="entry name" value="COBQ_COBB_MIND_PARA NUCLEOTIDE BINDING DOMAIN-CONTAINING PROTEIN"/>
    <property type="match status" value="1"/>
</dbReference>
<dbReference type="EMBL" id="CP102480">
    <property type="protein sequence ID" value="UUX48472.1"/>
    <property type="molecule type" value="Genomic_DNA"/>
</dbReference>
<protein>
    <submittedName>
        <fullName evidence="1">ParA family protein</fullName>
    </submittedName>
</protein>
<dbReference type="InterPro" id="IPR050678">
    <property type="entry name" value="DNA_Partitioning_ATPase"/>
</dbReference>
<gene>
    <name evidence="1" type="ORF">NUH88_13755</name>
</gene>
<organism evidence="1 2">
    <name type="scientific">Nisaea acidiphila</name>
    <dbReference type="NCBI Taxonomy" id="1862145"/>
    <lineage>
        <taxon>Bacteria</taxon>
        <taxon>Pseudomonadati</taxon>
        <taxon>Pseudomonadota</taxon>
        <taxon>Alphaproteobacteria</taxon>
        <taxon>Rhodospirillales</taxon>
        <taxon>Thalassobaculaceae</taxon>
        <taxon>Nisaea</taxon>
    </lineage>
</organism>
<accession>A0A9J7ALX3</accession>
<dbReference type="RefSeq" id="WP_257766979.1">
    <property type="nucleotide sequence ID" value="NZ_CP102480.1"/>
</dbReference>
<proteinExistence type="predicted"/>
<sequence length="222" mass="23414">MAAKIISFVTMKGGSGKSTSAMCLGAYWHKAGKKVALIDADPAGTLVRWIEAGEDLAQLSAATAGPGTVEKQIDASRKTGADFIIIDTPGFQSDATDAAIRQADLLLIPMRPSPIDYQVAADTAEHVARLSDAPVRFVLNQTTRGSVIARHMRAQMEAAGLQPMAVEFPARVAYGEAALAGTTPSYYQPRGAAAAEIAEFAAETVKLLSRRRTKARKAGKAV</sequence>
<reference evidence="1" key="1">
    <citation type="submission" date="2022-08" db="EMBL/GenBank/DDBJ databases">
        <title>Nisaea acidiphila sp. nov., isolated from a marine algal debris and emended description of the genus Nisaea Urios et al. 2008.</title>
        <authorList>
            <person name="Kwon K."/>
        </authorList>
    </citation>
    <scope>NUCLEOTIDE SEQUENCE</scope>
    <source>
        <strain evidence="1">MEBiC11861</strain>
    </source>
</reference>
<evidence type="ECO:0000313" key="1">
    <source>
        <dbReference type="EMBL" id="UUX48472.1"/>
    </source>
</evidence>
<evidence type="ECO:0000313" key="2">
    <source>
        <dbReference type="Proteomes" id="UP001060336"/>
    </source>
</evidence>
<dbReference type="InterPro" id="IPR027417">
    <property type="entry name" value="P-loop_NTPase"/>
</dbReference>
<dbReference type="PANTHER" id="PTHR13696">
    <property type="entry name" value="P-LOOP CONTAINING NUCLEOSIDE TRIPHOSPHATE HYDROLASE"/>
    <property type="match status" value="1"/>
</dbReference>
<dbReference type="Gene3D" id="3.40.50.300">
    <property type="entry name" value="P-loop containing nucleotide triphosphate hydrolases"/>
    <property type="match status" value="1"/>
</dbReference>
<dbReference type="SUPFAM" id="SSF52540">
    <property type="entry name" value="P-loop containing nucleoside triphosphate hydrolases"/>
    <property type="match status" value="1"/>
</dbReference>
<dbReference type="InterPro" id="IPR009744">
    <property type="entry name" value="VirC1"/>
</dbReference>
<dbReference type="CDD" id="cd02042">
    <property type="entry name" value="ParAB_family"/>
    <property type="match status" value="1"/>
</dbReference>